<accession>A0A3M4LWQ7</accession>
<comment type="subcellular location">
    <subcellularLocation>
        <location evidence="1">Secreted</location>
    </subcellularLocation>
</comment>
<evidence type="ECO:0000256" key="3">
    <source>
        <dbReference type="ARBA" id="ARBA00022978"/>
    </source>
</evidence>
<evidence type="ECO:0000256" key="4">
    <source>
        <dbReference type="SAM" id="MobiDB-lite"/>
    </source>
</evidence>
<dbReference type="Proteomes" id="UP000277236">
    <property type="component" value="Unassembled WGS sequence"/>
</dbReference>
<protein>
    <submittedName>
        <fullName evidence="5">HrpZ</fullName>
    </submittedName>
</protein>
<dbReference type="Pfam" id="PF04877">
    <property type="entry name" value="Harpin"/>
    <property type="match status" value="2"/>
</dbReference>
<feature type="compositionally biased region" description="Gly residues" evidence="4">
    <location>
        <begin position="130"/>
        <end position="147"/>
    </location>
</feature>
<dbReference type="AlphaFoldDB" id="A0A3M4LWQ7"/>
<comment type="caution">
    <text evidence="5">The sequence shown here is derived from an EMBL/GenBank/DDBJ whole genome shotgun (WGS) entry which is preliminary data.</text>
</comment>
<keyword evidence="2" id="KW-0964">Secreted</keyword>
<dbReference type="EMBL" id="RBRE01000045">
    <property type="protein sequence ID" value="RMQ45850.1"/>
    <property type="molecule type" value="Genomic_DNA"/>
</dbReference>
<evidence type="ECO:0000256" key="2">
    <source>
        <dbReference type="ARBA" id="ARBA00022525"/>
    </source>
</evidence>
<gene>
    <name evidence="5" type="ORF">ALQ04_02434</name>
</gene>
<feature type="region of interest" description="Disordered" evidence="4">
    <location>
        <begin position="130"/>
        <end position="175"/>
    </location>
</feature>
<feature type="compositionally biased region" description="Low complexity" evidence="4">
    <location>
        <begin position="148"/>
        <end position="161"/>
    </location>
</feature>
<dbReference type="GO" id="GO:0005576">
    <property type="term" value="C:extracellular region"/>
    <property type="evidence" value="ECO:0007669"/>
    <property type="project" value="UniProtKB-SubCell"/>
</dbReference>
<dbReference type="GO" id="GO:0052040">
    <property type="term" value="P:symbiont-mediated perturbation of host programmed cell death"/>
    <property type="evidence" value="ECO:0007669"/>
    <property type="project" value="UniProtKB-KW"/>
</dbReference>
<reference evidence="5 6" key="1">
    <citation type="submission" date="2018-08" db="EMBL/GenBank/DDBJ databases">
        <title>Recombination of ecologically and evolutionarily significant loci maintains genetic cohesion in the Pseudomonas syringae species complex.</title>
        <authorList>
            <person name="Dillon M."/>
            <person name="Thakur S."/>
            <person name="Almeida R.N.D."/>
            <person name="Weir B.S."/>
            <person name="Guttman D.S."/>
        </authorList>
    </citation>
    <scope>NUCLEOTIDE SEQUENCE [LARGE SCALE GENOMIC DNA]</scope>
    <source>
        <strain evidence="5 6">ICMP 3353</strain>
    </source>
</reference>
<name>A0A3M4LWQ7_PSECI</name>
<keyword evidence="3" id="KW-0928">Hypersensitive response elicitation</keyword>
<dbReference type="OrthoDB" id="6853773at2"/>
<feature type="compositionally biased region" description="Gly residues" evidence="4">
    <location>
        <begin position="162"/>
        <end position="175"/>
    </location>
</feature>
<proteinExistence type="predicted"/>
<organism evidence="5 6">
    <name type="scientific">Pseudomonas cichorii</name>
    <dbReference type="NCBI Taxonomy" id="36746"/>
    <lineage>
        <taxon>Bacteria</taxon>
        <taxon>Pseudomonadati</taxon>
        <taxon>Pseudomonadota</taxon>
        <taxon>Gammaproteobacteria</taxon>
        <taxon>Pseudomonadales</taxon>
        <taxon>Pseudomonadaceae</taxon>
        <taxon>Pseudomonas</taxon>
    </lineage>
</organism>
<sequence length="343" mass="34952">MLSSSISVPQSSTFQSTFADTQMTAMQSDSSGSAGKIASLLGDSMFEKSGSGANIRDTDNPLLGMVADYMDRNPDKFGKPHDANGKVNGWRDELSEDSYLNGSEKESFTKGLEGLINEFLSGGSKGQNVSGGSGFGGGTSGFGGGTPNFGTGNSSGAHSSSGCGGSPAAAGGGAASGGGLQDLLSSLLGSLGEEKLDNLLTPVSTGGGGGSLGAMLAASNKQGQMSFNFEDKDVLKEISRFMDMHPEEFGKPDGKSKDWMGELSEGDNVMSKPEAEQFQKAINMIKGEIKDSAQGNSLGGLFPNAEQNFQNGGAGNTLKTDASIAAGNVLSVLVQQSVTDSRG</sequence>
<dbReference type="InterPro" id="IPR006961">
    <property type="entry name" value="HrpN/Z"/>
</dbReference>
<evidence type="ECO:0000256" key="1">
    <source>
        <dbReference type="ARBA" id="ARBA00004613"/>
    </source>
</evidence>
<evidence type="ECO:0000313" key="6">
    <source>
        <dbReference type="Proteomes" id="UP000277236"/>
    </source>
</evidence>
<evidence type="ECO:0000313" key="5">
    <source>
        <dbReference type="EMBL" id="RMQ45850.1"/>
    </source>
</evidence>